<proteinExistence type="predicted"/>
<dbReference type="AlphaFoldDB" id="A0A9N9NSX3"/>
<evidence type="ECO:0000313" key="1">
    <source>
        <dbReference type="EMBL" id="CAG8768157.1"/>
    </source>
</evidence>
<name>A0A9N9NSX3_9GLOM</name>
<keyword evidence="2" id="KW-1185">Reference proteome</keyword>
<accession>A0A9N9NSX3</accession>
<evidence type="ECO:0000313" key="2">
    <source>
        <dbReference type="Proteomes" id="UP000789405"/>
    </source>
</evidence>
<sequence>KKVNRLIEELNKLSTTTDMSFHRKLNLFLYKIQILALRLPLFIVT</sequence>
<gene>
    <name evidence="1" type="ORF">DERYTH_LOCUS18429</name>
</gene>
<comment type="caution">
    <text evidence="1">The sequence shown here is derived from an EMBL/GenBank/DDBJ whole genome shotgun (WGS) entry which is preliminary data.</text>
</comment>
<organism evidence="1 2">
    <name type="scientific">Dentiscutata erythropus</name>
    <dbReference type="NCBI Taxonomy" id="1348616"/>
    <lineage>
        <taxon>Eukaryota</taxon>
        <taxon>Fungi</taxon>
        <taxon>Fungi incertae sedis</taxon>
        <taxon>Mucoromycota</taxon>
        <taxon>Glomeromycotina</taxon>
        <taxon>Glomeromycetes</taxon>
        <taxon>Diversisporales</taxon>
        <taxon>Gigasporaceae</taxon>
        <taxon>Dentiscutata</taxon>
    </lineage>
</organism>
<feature type="non-terminal residue" evidence="1">
    <location>
        <position position="1"/>
    </location>
</feature>
<reference evidence="1" key="1">
    <citation type="submission" date="2021-06" db="EMBL/GenBank/DDBJ databases">
        <authorList>
            <person name="Kallberg Y."/>
            <person name="Tangrot J."/>
            <person name="Rosling A."/>
        </authorList>
    </citation>
    <scope>NUCLEOTIDE SEQUENCE</scope>
    <source>
        <strain evidence="1">MA453B</strain>
    </source>
</reference>
<dbReference type="Proteomes" id="UP000789405">
    <property type="component" value="Unassembled WGS sequence"/>
</dbReference>
<dbReference type="EMBL" id="CAJVPY010018694">
    <property type="protein sequence ID" value="CAG8768157.1"/>
    <property type="molecule type" value="Genomic_DNA"/>
</dbReference>
<protein>
    <submittedName>
        <fullName evidence="1">16514_t:CDS:1</fullName>
    </submittedName>
</protein>